<evidence type="ECO:0000256" key="4">
    <source>
        <dbReference type="ARBA" id="ARBA00022884"/>
    </source>
</evidence>
<dbReference type="EMBL" id="JAQQAF010000001">
    <property type="protein sequence ID" value="KAJ8512251.1"/>
    <property type="molecule type" value="Genomic_DNA"/>
</dbReference>
<evidence type="ECO:0000313" key="12">
    <source>
        <dbReference type="EMBL" id="KAJ8512251.1"/>
    </source>
</evidence>
<evidence type="ECO:0000259" key="11">
    <source>
        <dbReference type="Pfam" id="PF00588"/>
    </source>
</evidence>
<evidence type="ECO:0000313" key="13">
    <source>
        <dbReference type="Proteomes" id="UP001222027"/>
    </source>
</evidence>
<dbReference type="PANTHER" id="PTHR12029:SF11">
    <property type="entry name" value="METHYLTRANSFERASE TARBP1-RELATED"/>
    <property type="match status" value="1"/>
</dbReference>
<dbReference type="PANTHER" id="PTHR12029">
    <property type="entry name" value="RNA METHYLTRANSFERASE"/>
    <property type="match status" value="1"/>
</dbReference>
<sequence>MEEQEIRQVSSPAVYAHVASLLKSLAVVPSAAAPAIIDCVLVSSSFSRSALFSLLLEAFPGAAEPFQSNYILSYTNSLCHLIKKSRFQDGLMRQLIWRVFLPLLKSINSDDSELFNQVNGLFCDLVSEIQSWDLLGATLVPFCLRSLGLIIGMPQNEDLTAYNWRTSDVVEQGSDDMDLGVLPLRIISHILMSLLESAMTCREEIQSVGQTLINGGDSLECFINKLTWDLSRLALGVLMQGSEYRSCAMHLLLPVVFSSLSKLSLVTIQVQGSQYSVSRACFSEELWNCCSSLFTLGHLERQDAFSILSLYFSRFYKIEEFNELSVDKTTYALNIIAKKEFWEEIRKGLVDKDAFVRKQALYILKIMLRHYSFLESQYGGCCSGNSVMVVENNKISLSSATPSSVSVTKREKWADTEARSLGVGEVCHLGYQDLDSHGRWKVFILLYEMLEEYGTHLVEAAWSHQVSLLFQSRLLISSSSKLFSCEVYESQMENLEAIFSWLAVLWERGFCHENPQVRSLIMDSFLCIDWENLGTYAQKIPRSFVLGPLTRALNDVVHHKDFGIKGVYTSKTIEHGMKFYHEFSRRWTLSDRAAFVQILASVLLSDSFGRAGLMALALCIASAACHSDAHNGSQVCSDAELKSTQSRFLPCSSADLLDSLGSIIERSKQHFNPNYRLKVCAHVLKAASSLINIVEVQLDLLLHFISTVPREFTDHAGSLRVMVRQWLMQSGGTNLQSSDSHLHVLKNLINFPSSFIMQTQTSASVAFDDEDVDLWGREAQRWARVLFLVITEEKHMEAVFMFLQKCSRCLCKQVSCKEWVPIKFLILIFALVEELQVARRDTGYYSTARFEIGSGILDHFSSLVISIYDKSTETFIPLLEELVSYAKLVSPTFWSHPVVKGMQLPFSVKGKLGGPSQRRLPSLTISRVLQAIFSIRSVASISTWCNDMARGKISDSSFIFLWNFSWKAIQSSTYDSEAGAEICLAMYEALTSVFKAFSTTFTNFHLDFVREYNKTQSPNGETTHLLDPLVRTFLHSTNNLLANGQLTRSRRAVLMNWKWVCLDSLLSIPLNVISKGHLKSADSLFSDSTLRSVFVDIVESLENAGESSVLPMLKSVRLVLGLLCSNMMPPIITHCGVTSEMMLQLAHSSWILHINCNKRRVAPIAALISAVLHESLFSDLSMHEMDDNKPGPLKWFIEKLLDDGKRSPRTIRLAALHLTGLWLLYPATVKYYIKELKSLTLYGSVAFDEDFEAELSENHEAQIEVSLLAQSPDHEFTEVFINTEMYARASVAALFYKLANFNSMRGEREQNDAVLSGKMFLLELLDSVANEKDLAKELYKKYSGVHRQKVRAWQMICILSHFVEDDIVGKVTSNLHICLYRNNLPAVRQYLETFAIQIYLKFPSLAEEQLVPIFRNYNMRSQALSSYVFIAANVILHESELAVQRKHLNELLPPIIPLLTSHHHSLRGFTQLLVFHVLCKLWPTMIINDSDVSSLEKKCFEDLKSYLAENTDCARLRSSMEGLFNAFDPRSSATPTGVFDVLKEGSEFECVPVSLMEQVMDFLNGVREDLRYSIAKDSMIIKNESLTNNGKGMAKRPDGNAEEHHATMKDINLDFQKKITLHKEVRSLIDANNEIATSDVEFPRLIADLEKEDQLFGSVLQARNRALDTIRQKQQQFILVASLIDRIPNLAGLVRTCEVFKAAGLTIADASILQDKQFQLISVTAEKWVPIIEVPVCSIKVFLENKRQEGFSILGLEQTANSTRLDQYSFPTKTVLVLGREKEGIPVDIIHVLDGCVEIPQLGIIRSLNVHVSGAIALWEYTRQQTQKLS</sequence>
<gene>
    <name evidence="12" type="ORF">OPV22_002685</name>
</gene>
<reference evidence="12 13" key="1">
    <citation type="submission" date="2022-12" db="EMBL/GenBank/DDBJ databases">
        <title>Chromosome-scale assembly of the Ensete ventricosum genome.</title>
        <authorList>
            <person name="Dussert Y."/>
            <person name="Stocks J."/>
            <person name="Wendawek A."/>
            <person name="Woldeyes F."/>
            <person name="Nichols R.A."/>
            <person name="Borrell J.S."/>
        </authorList>
    </citation>
    <scope>NUCLEOTIDE SEQUENCE [LARGE SCALE GENOMIC DNA]</scope>
    <source>
        <strain evidence="13">cv. Maze</strain>
        <tissue evidence="12">Seeds</tissue>
    </source>
</reference>
<evidence type="ECO:0000256" key="6">
    <source>
        <dbReference type="ARBA" id="ARBA00093266"/>
    </source>
</evidence>
<evidence type="ECO:0000256" key="8">
    <source>
        <dbReference type="ARBA" id="ARBA00093594"/>
    </source>
</evidence>
<dbReference type="InterPro" id="IPR029026">
    <property type="entry name" value="tRNA_m1G_MTases_N"/>
</dbReference>
<keyword evidence="3" id="KW-0949">S-adenosyl-L-methionine</keyword>
<keyword evidence="4" id="KW-0694">RNA-binding</keyword>
<dbReference type="InterPro" id="IPR001537">
    <property type="entry name" value="SpoU_MeTrfase"/>
</dbReference>
<evidence type="ECO:0000256" key="7">
    <source>
        <dbReference type="ARBA" id="ARBA00093361"/>
    </source>
</evidence>
<organism evidence="12 13">
    <name type="scientific">Ensete ventricosum</name>
    <name type="common">Abyssinian banana</name>
    <name type="synonym">Musa ensete</name>
    <dbReference type="NCBI Taxonomy" id="4639"/>
    <lineage>
        <taxon>Eukaryota</taxon>
        <taxon>Viridiplantae</taxon>
        <taxon>Streptophyta</taxon>
        <taxon>Embryophyta</taxon>
        <taxon>Tracheophyta</taxon>
        <taxon>Spermatophyta</taxon>
        <taxon>Magnoliopsida</taxon>
        <taxon>Liliopsida</taxon>
        <taxon>Zingiberales</taxon>
        <taxon>Musaceae</taxon>
        <taxon>Ensete</taxon>
    </lineage>
</organism>
<keyword evidence="13" id="KW-1185">Reference proteome</keyword>
<dbReference type="Pfam" id="PF00588">
    <property type="entry name" value="SpoU_methylase"/>
    <property type="match status" value="1"/>
</dbReference>
<dbReference type="Proteomes" id="UP001222027">
    <property type="component" value="Unassembled WGS sequence"/>
</dbReference>
<accession>A0AAV8RYM2</accession>
<evidence type="ECO:0000256" key="2">
    <source>
        <dbReference type="ARBA" id="ARBA00022679"/>
    </source>
</evidence>
<comment type="function">
    <text evidence="7">S-adenosyl-L-methionine-dependent 2'-O-ribose methyltransferase that catalyzes the formation of 2'-O-methylguanosine at position 18 (Gm18) in a subset of tRNA. Selectively mediates Gm18 methylation of tRNAGln-TTG/CTG and tRNASer-TGA/GCT. Gm18 modification can enhance the stability of modified tRNAs.</text>
</comment>
<keyword evidence="2" id="KW-0808">Transferase</keyword>
<proteinExistence type="predicted"/>
<dbReference type="GO" id="GO:0030488">
    <property type="term" value="P:tRNA methylation"/>
    <property type="evidence" value="ECO:0007669"/>
    <property type="project" value="InterPro"/>
</dbReference>
<keyword evidence="1" id="KW-0489">Methyltransferase</keyword>
<evidence type="ECO:0000256" key="5">
    <source>
        <dbReference type="ARBA" id="ARBA00022990"/>
    </source>
</evidence>
<dbReference type="GO" id="GO:0141100">
    <property type="term" value="F:tRNA (guanine(18)-2'-O)-methyltransferase activity"/>
    <property type="evidence" value="ECO:0007669"/>
    <property type="project" value="UniProtKB-EC"/>
</dbReference>
<dbReference type="CDD" id="cd18091">
    <property type="entry name" value="SpoU-like_TRM3-like"/>
    <property type="match status" value="1"/>
</dbReference>
<dbReference type="FunFam" id="3.40.1280.10:FF:000010">
    <property type="entry name" value="probable methyltransferase TARBP1"/>
    <property type="match status" value="1"/>
</dbReference>
<dbReference type="InterPro" id="IPR029028">
    <property type="entry name" value="Alpha/beta_knot_MTases"/>
</dbReference>
<dbReference type="Gene3D" id="3.40.1280.10">
    <property type="match status" value="1"/>
</dbReference>
<evidence type="ECO:0000256" key="3">
    <source>
        <dbReference type="ARBA" id="ARBA00022691"/>
    </source>
</evidence>
<dbReference type="SUPFAM" id="SSF75217">
    <property type="entry name" value="alpha/beta knot"/>
    <property type="match status" value="1"/>
</dbReference>
<evidence type="ECO:0000256" key="1">
    <source>
        <dbReference type="ARBA" id="ARBA00022603"/>
    </source>
</evidence>
<name>A0AAV8RYM2_ENSVE</name>
<feature type="domain" description="tRNA/rRNA methyltransferase SpoU type" evidence="11">
    <location>
        <begin position="1677"/>
        <end position="1819"/>
    </location>
</feature>
<comment type="catalytic activity">
    <reaction evidence="6">
        <text>guanosine(18) in tRNA + S-adenosyl-L-methionine = 2'-O-methylguanosine(18) in tRNA + S-adenosyl-L-homocysteine + H(+)</text>
        <dbReference type="Rhea" id="RHEA:20077"/>
        <dbReference type="Rhea" id="RHEA-COMP:10190"/>
        <dbReference type="Rhea" id="RHEA-COMP:10192"/>
        <dbReference type="ChEBI" id="CHEBI:15378"/>
        <dbReference type="ChEBI" id="CHEBI:57856"/>
        <dbReference type="ChEBI" id="CHEBI:59789"/>
        <dbReference type="ChEBI" id="CHEBI:74269"/>
        <dbReference type="ChEBI" id="CHEBI:74445"/>
        <dbReference type="EC" id="2.1.1.34"/>
    </reaction>
    <physiologicalReaction direction="left-to-right" evidence="6">
        <dbReference type="Rhea" id="RHEA:20078"/>
    </physiologicalReaction>
</comment>
<evidence type="ECO:0000256" key="10">
    <source>
        <dbReference type="ARBA" id="ARBA00093656"/>
    </source>
</evidence>
<evidence type="ECO:0000256" key="9">
    <source>
        <dbReference type="ARBA" id="ARBA00093636"/>
    </source>
</evidence>
<comment type="caution">
    <text evidence="12">The sequence shown here is derived from an EMBL/GenBank/DDBJ whole genome shotgun (WGS) entry which is preliminary data.</text>
</comment>
<dbReference type="InterPro" id="IPR045330">
    <property type="entry name" value="TRM3/TARBP1"/>
</dbReference>
<dbReference type="EC" id="2.1.1.34" evidence="8"/>
<protein>
    <recommendedName>
        <fullName evidence="9">tRNA (guanosine(18)-2'-O)-methyltransferase TARBP1</fullName>
        <ecNumber evidence="8">2.1.1.34</ecNumber>
    </recommendedName>
    <alternativeName>
        <fullName evidence="10">TAR RNA-binding protein 1</fullName>
    </alternativeName>
</protein>
<dbReference type="InterPro" id="IPR044748">
    <property type="entry name" value="Trm3/TARBP1_C"/>
</dbReference>
<dbReference type="GO" id="GO:0003723">
    <property type="term" value="F:RNA binding"/>
    <property type="evidence" value="ECO:0007669"/>
    <property type="project" value="UniProtKB-KW"/>
</dbReference>
<keyword evidence="5" id="KW-0007">Acetylation</keyword>